<comment type="caution">
    <text evidence="2">The sequence shown here is derived from an EMBL/GenBank/DDBJ whole genome shotgun (WGS) entry which is preliminary data.</text>
</comment>
<evidence type="ECO:0000259" key="1">
    <source>
        <dbReference type="PROSITE" id="PS51186"/>
    </source>
</evidence>
<dbReference type="Pfam" id="PF00583">
    <property type="entry name" value="Acetyltransf_1"/>
    <property type="match status" value="1"/>
</dbReference>
<keyword evidence="2" id="KW-0012">Acyltransferase</keyword>
<gene>
    <name evidence="2" type="ORF">QT716_12670</name>
</gene>
<protein>
    <submittedName>
        <fullName evidence="2">GNAT family N-acetyltransferase</fullName>
        <ecNumber evidence="2">2.3.1.-</ecNumber>
    </submittedName>
</protein>
<reference evidence="2 3" key="1">
    <citation type="submission" date="2023-06" db="EMBL/GenBank/DDBJ databases">
        <title>Sporosarcina sp. nov., isolated from Korean traditional fermented seafood 'Jeotgal'.</title>
        <authorList>
            <person name="Yang A.-I."/>
            <person name="Shin N.-R."/>
        </authorList>
    </citation>
    <scope>NUCLEOTIDE SEQUENCE [LARGE SCALE GENOMIC DNA]</scope>
    <source>
        <strain evidence="2 3">KCTC3840</strain>
    </source>
</reference>
<dbReference type="PANTHER" id="PTHR39173">
    <property type="entry name" value="ACETYLTRANSFERASE"/>
    <property type="match status" value="1"/>
</dbReference>
<organism evidence="2 3">
    <name type="scientific">Sporosarcina aquimarina</name>
    <dbReference type="NCBI Taxonomy" id="114975"/>
    <lineage>
        <taxon>Bacteria</taxon>
        <taxon>Bacillati</taxon>
        <taxon>Bacillota</taxon>
        <taxon>Bacilli</taxon>
        <taxon>Bacillales</taxon>
        <taxon>Caryophanaceae</taxon>
        <taxon>Sporosarcina</taxon>
    </lineage>
</organism>
<dbReference type="Gene3D" id="3.40.630.30">
    <property type="match status" value="1"/>
</dbReference>
<dbReference type="Proteomes" id="UP001280629">
    <property type="component" value="Unassembled WGS sequence"/>
</dbReference>
<keyword evidence="3" id="KW-1185">Reference proteome</keyword>
<feature type="domain" description="N-acetyltransferase" evidence="1">
    <location>
        <begin position="1"/>
        <end position="165"/>
    </location>
</feature>
<dbReference type="SUPFAM" id="SSF55729">
    <property type="entry name" value="Acyl-CoA N-acyltransferases (Nat)"/>
    <property type="match status" value="1"/>
</dbReference>
<dbReference type="EC" id="2.3.1.-" evidence="2"/>
<accession>A0ABU4G3F4</accession>
<dbReference type="PANTHER" id="PTHR39173:SF1">
    <property type="entry name" value="ACETYLTRANSFERASE"/>
    <property type="match status" value="1"/>
</dbReference>
<proteinExistence type="predicted"/>
<evidence type="ECO:0000313" key="3">
    <source>
        <dbReference type="Proteomes" id="UP001280629"/>
    </source>
</evidence>
<dbReference type="CDD" id="cd04301">
    <property type="entry name" value="NAT_SF"/>
    <property type="match status" value="1"/>
</dbReference>
<dbReference type="PROSITE" id="PS51186">
    <property type="entry name" value="GNAT"/>
    <property type="match status" value="1"/>
</dbReference>
<evidence type="ECO:0000313" key="2">
    <source>
        <dbReference type="EMBL" id="MDW0110890.1"/>
    </source>
</evidence>
<dbReference type="EMBL" id="JAUBDH010000008">
    <property type="protein sequence ID" value="MDW0110890.1"/>
    <property type="molecule type" value="Genomic_DNA"/>
</dbReference>
<dbReference type="InterPro" id="IPR016181">
    <property type="entry name" value="Acyl_CoA_acyltransferase"/>
</dbReference>
<keyword evidence="2" id="KW-0808">Transferase</keyword>
<dbReference type="RefSeq" id="WP_317936459.1">
    <property type="nucleotide sequence ID" value="NZ_JAUBDH010000008.1"/>
</dbReference>
<dbReference type="InterPro" id="IPR000182">
    <property type="entry name" value="GNAT_dom"/>
</dbReference>
<dbReference type="GO" id="GO:0016746">
    <property type="term" value="F:acyltransferase activity"/>
    <property type="evidence" value="ECO:0007669"/>
    <property type="project" value="UniProtKB-KW"/>
</dbReference>
<name>A0ABU4G3F4_9BACL</name>
<sequence>MRFERPSMKWKDEHEAYMKEWDEDGMTPSSFHLKDGIPYEVYLEELRKREAGQGKWLPCTNYFLVDETDRVVGMIDIRHDLNEYLHQFGGHIGYGVRPSERRKGYATRMLAEALKVTDKLGIKSVLVTCNDDNIGSAKTILHNGGEEDVSLTEEDGTVVRRFWIERKKQVSMNCI</sequence>